<dbReference type="Proteomes" id="UP000283000">
    <property type="component" value="Chromosome"/>
</dbReference>
<evidence type="ECO:0000313" key="5">
    <source>
        <dbReference type="EMBL" id="SMX67343.1"/>
    </source>
</evidence>
<evidence type="ECO:0000313" key="7">
    <source>
        <dbReference type="Proteomes" id="UP000234525"/>
    </source>
</evidence>
<proteinExistence type="predicted"/>
<dbReference type="EMBL" id="CP025334">
    <property type="protein sequence ID" value="AZT98326.1"/>
    <property type="molecule type" value="Genomic_DNA"/>
</dbReference>
<dbReference type="RefSeq" id="WP_069600795.1">
    <property type="nucleotide sequence ID" value="NZ_BJME01000004.1"/>
</dbReference>
<evidence type="ECO:0000313" key="2">
    <source>
        <dbReference type="EMBL" id="AZT94537.1"/>
    </source>
</evidence>
<dbReference type="AlphaFoldDB" id="A0A2A3ZRC8"/>
<evidence type="ECO:0000313" key="3">
    <source>
        <dbReference type="EMBL" id="AZT98326.1"/>
    </source>
</evidence>
<reference evidence="4 6" key="1">
    <citation type="journal article" date="2017" name="Elife">
        <title>Extensive horizontal gene transfer in cheese-associated bacteria.</title>
        <authorList>
            <person name="Bonham K.S."/>
            <person name="Wolfe B.E."/>
            <person name="Dutton R.J."/>
        </authorList>
    </citation>
    <scope>NUCLEOTIDE SEQUENCE [LARGE SCALE GENOMIC DNA]</scope>
    <source>
        <strain evidence="4 6">738_8</strain>
    </source>
</reference>
<protein>
    <submittedName>
        <fullName evidence="4">Uncharacterized protein</fullName>
    </submittedName>
</protein>
<reference evidence="5" key="3">
    <citation type="submission" date="2017-03" db="EMBL/GenBank/DDBJ databases">
        <authorList>
            <person name="Afonso C.L."/>
            <person name="Miller P.J."/>
            <person name="Scott M.A."/>
            <person name="Spackman E."/>
            <person name="Goraichik I."/>
            <person name="Dimitrov K.M."/>
            <person name="Suarez D.L."/>
            <person name="Swayne D.E."/>
        </authorList>
    </citation>
    <scope>NUCLEOTIDE SEQUENCE [LARGE SCALE GENOMIC DNA]</scope>
    <source>
        <strain evidence="5">ATCC 9175</strain>
    </source>
</reference>
<accession>A0A2A3ZRC8</accession>
<evidence type="ECO:0000313" key="4">
    <source>
        <dbReference type="EMBL" id="PCC54041.1"/>
    </source>
</evidence>
<dbReference type="EMBL" id="CP025330">
    <property type="protein sequence ID" value="AZT94537.1"/>
    <property type="molecule type" value="Genomic_DNA"/>
</dbReference>
<evidence type="ECO:0000313" key="6">
    <source>
        <dbReference type="Proteomes" id="UP000217881"/>
    </source>
</evidence>
<dbReference type="EMBL" id="FXZB01000003">
    <property type="protein sequence ID" value="SMX67343.1"/>
    <property type="molecule type" value="Genomic_DNA"/>
</dbReference>
<dbReference type="GeneID" id="60907403"/>
<dbReference type="EMBL" id="NRHA01000011">
    <property type="protein sequence ID" value="PCC54041.1"/>
    <property type="molecule type" value="Genomic_DNA"/>
</dbReference>
<gene>
    <name evidence="5" type="ORF">BAUR9175_00535</name>
    <name evidence="4" type="ORF">CIK59_09750</name>
    <name evidence="2" type="ORF">CXR23_16450</name>
    <name evidence="3" type="ORF">CXR27_16035</name>
</gene>
<evidence type="ECO:0000256" key="1">
    <source>
        <dbReference type="SAM" id="MobiDB-lite"/>
    </source>
</evidence>
<reference evidence="8 9" key="5">
    <citation type="submission" date="2019-01" db="EMBL/GenBank/DDBJ databases">
        <title>Comparative genomic analysis of Brevibacterium aurantiacum sheds light on its evolution and its adaptation to smear-ripened cheeses.</title>
        <authorList>
            <person name="Moineau S."/>
        </authorList>
    </citation>
    <scope>NUCLEOTIDE SEQUENCE [LARGE SCALE GENOMIC DNA]</scope>
    <source>
        <strain evidence="2 9">SMQ-1417</strain>
        <strain evidence="3 8">SMQ-1420</strain>
    </source>
</reference>
<accession>A0A2H1HWN5</accession>
<keyword evidence="7" id="KW-1185">Reference proteome</keyword>
<name>A0A2A3ZRC8_BREAU</name>
<dbReference type="Proteomes" id="UP000217881">
    <property type="component" value="Unassembled WGS sequence"/>
</dbReference>
<feature type="region of interest" description="Disordered" evidence="1">
    <location>
        <begin position="291"/>
        <end position="314"/>
    </location>
</feature>
<evidence type="ECO:0000313" key="9">
    <source>
        <dbReference type="Proteomes" id="UP000283000"/>
    </source>
</evidence>
<dbReference type="Proteomes" id="UP000234525">
    <property type="component" value="Unassembled WGS sequence"/>
</dbReference>
<reference evidence="8 9" key="4">
    <citation type="submission" date="2017-12" db="EMBL/GenBank/DDBJ databases">
        <authorList>
            <person name="Levesque S."/>
        </authorList>
    </citation>
    <scope>NUCLEOTIDE SEQUENCE [LARGE SCALE GENOMIC DNA]</scope>
    <source>
        <strain evidence="2 9">SMQ-1417</strain>
        <strain evidence="3 8">SMQ-1420</strain>
    </source>
</reference>
<organism evidence="4 6">
    <name type="scientific">Brevibacterium aurantiacum</name>
    <dbReference type="NCBI Taxonomy" id="273384"/>
    <lineage>
        <taxon>Bacteria</taxon>
        <taxon>Bacillati</taxon>
        <taxon>Actinomycetota</taxon>
        <taxon>Actinomycetes</taxon>
        <taxon>Micrococcales</taxon>
        <taxon>Brevibacteriaceae</taxon>
        <taxon>Brevibacterium</taxon>
    </lineage>
</organism>
<reference evidence="7" key="2">
    <citation type="submission" date="2017-03" db="EMBL/GenBank/DDBJ databases">
        <authorList>
            <person name="Monnet C."/>
        </authorList>
    </citation>
    <scope>NUCLEOTIDE SEQUENCE [LARGE SCALE GENOMIC DNA]</scope>
    <source>
        <strain evidence="7">ATCC 9175</strain>
    </source>
</reference>
<sequence>MPSDSNEAFGDEDDHLLAGTNFLRRIGHNIDKTLTASAGLDEDGHPQVLVIGFNNIQLVNEKGKVVLDVGSRNIRALRSVNTGGLQLCTTTNVATENFRTRWPHYISVEDAQYLENLWLDLFPLNHAGPQLNSLPWREEEYAYYVGRVVTEAAKCDVALAGLATTAYLILGRSPEKIHGQSGKALKDKLTEIGEHCKSPIFSKLGERYYAWYDKRNFATHGIRGTGADGHPTGQVFKHKKGTQPSEVYTEVDDQDFQQLALIWRAFYDLNHDAFEISFHLGFYNSHTESGTPEEFIGRTPLSSTGTPDSQMPWQ</sequence>
<evidence type="ECO:0000313" key="8">
    <source>
        <dbReference type="Proteomes" id="UP000282731"/>
    </source>
</evidence>
<feature type="compositionally biased region" description="Polar residues" evidence="1">
    <location>
        <begin position="300"/>
        <end position="314"/>
    </location>
</feature>
<dbReference type="Proteomes" id="UP000282731">
    <property type="component" value="Chromosome"/>
</dbReference>
<dbReference type="OrthoDB" id="3699606at2"/>